<dbReference type="Gene3D" id="3.40.50.300">
    <property type="entry name" value="P-loop containing nucleotide triphosphate hydrolases"/>
    <property type="match status" value="1"/>
</dbReference>
<dbReference type="GO" id="GO:0034040">
    <property type="term" value="F:ATPase-coupled lipid transmembrane transporter activity"/>
    <property type="evidence" value="ECO:0007669"/>
    <property type="project" value="TreeGrafter"/>
</dbReference>
<dbReference type="InterPro" id="IPR017871">
    <property type="entry name" value="ABC_transporter-like_CS"/>
</dbReference>
<evidence type="ECO:0000256" key="7">
    <source>
        <dbReference type="SAM" id="Phobius"/>
    </source>
</evidence>
<evidence type="ECO:0000256" key="2">
    <source>
        <dbReference type="ARBA" id="ARBA00022692"/>
    </source>
</evidence>
<evidence type="ECO:0000259" key="8">
    <source>
        <dbReference type="PROSITE" id="PS50893"/>
    </source>
</evidence>
<dbReference type="RefSeq" id="WP_071658638.1">
    <property type="nucleotide sequence ID" value="NZ_MLCF01000156.1"/>
</dbReference>
<keyword evidence="11" id="KW-1185">Reference proteome</keyword>
<dbReference type="PROSITE" id="PS50893">
    <property type="entry name" value="ABC_TRANSPORTER_2"/>
    <property type="match status" value="1"/>
</dbReference>
<dbReference type="Gene3D" id="1.20.1560.10">
    <property type="entry name" value="ABC transporter type 1, transmembrane domain"/>
    <property type="match status" value="1"/>
</dbReference>
<comment type="caution">
    <text evidence="10">The sequence shown here is derived from an EMBL/GenBank/DDBJ whole genome shotgun (WGS) entry which is preliminary data.</text>
</comment>
<keyword evidence="3" id="KW-0547">Nucleotide-binding</keyword>
<feature type="domain" description="ABC transmembrane type-1" evidence="9">
    <location>
        <begin position="35"/>
        <end position="317"/>
    </location>
</feature>
<keyword evidence="4" id="KW-0067">ATP-binding</keyword>
<evidence type="ECO:0000313" key="11">
    <source>
        <dbReference type="Proteomes" id="UP000243342"/>
    </source>
</evidence>
<keyword evidence="2 7" id="KW-0812">Transmembrane</keyword>
<evidence type="ECO:0000256" key="3">
    <source>
        <dbReference type="ARBA" id="ARBA00022741"/>
    </source>
</evidence>
<dbReference type="InterPro" id="IPR036640">
    <property type="entry name" value="ABC1_TM_sf"/>
</dbReference>
<evidence type="ECO:0000256" key="1">
    <source>
        <dbReference type="ARBA" id="ARBA00004651"/>
    </source>
</evidence>
<feature type="transmembrane region" description="Helical" evidence="7">
    <location>
        <begin position="254"/>
        <end position="274"/>
    </location>
</feature>
<dbReference type="GO" id="GO:0140359">
    <property type="term" value="F:ABC-type transporter activity"/>
    <property type="evidence" value="ECO:0007669"/>
    <property type="project" value="InterPro"/>
</dbReference>
<dbReference type="GO" id="GO:0005524">
    <property type="term" value="F:ATP binding"/>
    <property type="evidence" value="ECO:0007669"/>
    <property type="project" value="UniProtKB-KW"/>
</dbReference>
<protein>
    <recommendedName>
        <fullName evidence="12">ABC transporter ATP-binding protein</fullName>
    </recommendedName>
</protein>
<sequence>MAPGDELDALPPWWRGLGRALRLCRRAGPRLMWVAGLTTLAAALPDVLFAVGVAALGRAVAGHRGSELAAAAGLLAVLAAAGWLLGTVASRLGERLSERAAVRIEAHLAGLEASVPTVEHHERPEILARMARLRDWAGGLSELPARLFDLGGGLLRLGVTLALLMSVRPVFGLLGLFAVPMALLPLWRSAVGFAAEERVEHLQRRARRLFDLGTDAGTGKEIRVSGAQERLGALWAEAWHRRNRVLARVGWCNIGWSLVAFGLFGAAFAACLVVEASTGSTGSGPARAGGVLLVLAAGGRLSGYLARTVDQFNGFRTIWVDQSRRLVWLEGWAAAGRRRWDAPVPDALTAGIVFEDVSFRYPGTDRPVLEGVSLRLPAGAVVAVVGENGAGKSTLVKLLCRLYEPSGGRILVDGVPLDRMPADGWRSRLTGAFQDFFPFEFTAARSVGLGDLPRIDDRDAVAAAVVRAGADSVLAGLPDGPETRLGTAWEGGVELSHGQWQRIALARGFMRGAPLLRILDEPTSALDAETEHVLFARYAAEARREGAAGGVTVLVSHRFSTVRAADLIVVLDGAQVVEQGSHRELMAAGGRYAELYGVQAAAYR</sequence>
<feature type="transmembrane region" description="Helical" evidence="7">
    <location>
        <begin position="31"/>
        <end position="56"/>
    </location>
</feature>
<dbReference type="SUPFAM" id="SSF90123">
    <property type="entry name" value="ABC transporter transmembrane region"/>
    <property type="match status" value="1"/>
</dbReference>
<keyword evidence="6 7" id="KW-0472">Membrane</keyword>
<dbReference type="SUPFAM" id="SSF52540">
    <property type="entry name" value="P-loop containing nucleoside triphosphate hydrolases"/>
    <property type="match status" value="1"/>
</dbReference>
<evidence type="ECO:0000256" key="4">
    <source>
        <dbReference type="ARBA" id="ARBA00022840"/>
    </source>
</evidence>
<proteinExistence type="predicted"/>
<comment type="subcellular location">
    <subcellularLocation>
        <location evidence="1">Cell membrane</location>
        <topology evidence="1">Multi-pass membrane protein</topology>
    </subcellularLocation>
</comment>
<dbReference type="SMART" id="SM00382">
    <property type="entry name" value="AAA"/>
    <property type="match status" value="1"/>
</dbReference>
<dbReference type="InterPro" id="IPR039421">
    <property type="entry name" value="Type_1_exporter"/>
</dbReference>
<reference evidence="10 11" key="1">
    <citation type="submission" date="2016-10" db="EMBL/GenBank/DDBJ databases">
        <title>Genome sequence of Streptomyces gilvigriseus MUSC 26.</title>
        <authorList>
            <person name="Lee L.-H."/>
            <person name="Ser H.-L."/>
        </authorList>
    </citation>
    <scope>NUCLEOTIDE SEQUENCE [LARGE SCALE GENOMIC DNA]</scope>
    <source>
        <strain evidence="10 11">MUSC 26</strain>
    </source>
</reference>
<dbReference type="GO" id="GO:0005886">
    <property type="term" value="C:plasma membrane"/>
    <property type="evidence" value="ECO:0007669"/>
    <property type="project" value="UniProtKB-SubCell"/>
</dbReference>
<dbReference type="PROSITE" id="PS00211">
    <property type="entry name" value="ABC_TRANSPORTER_1"/>
    <property type="match status" value="1"/>
</dbReference>
<gene>
    <name evidence="10" type="ORF">BIV57_21750</name>
</gene>
<dbReference type="EMBL" id="MLCF01000156">
    <property type="protein sequence ID" value="OIV35418.1"/>
    <property type="molecule type" value="Genomic_DNA"/>
</dbReference>
<dbReference type="Pfam" id="PF00005">
    <property type="entry name" value="ABC_tran"/>
    <property type="match status" value="1"/>
</dbReference>
<evidence type="ECO:0000313" key="10">
    <source>
        <dbReference type="EMBL" id="OIV35418.1"/>
    </source>
</evidence>
<feature type="domain" description="ABC transporter" evidence="8">
    <location>
        <begin position="352"/>
        <end position="598"/>
    </location>
</feature>
<organism evidence="10 11">
    <name type="scientific">Mangrovactinospora gilvigrisea</name>
    <dbReference type="NCBI Taxonomy" id="1428644"/>
    <lineage>
        <taxon>Bacteria</taxon>
        <taxon>Bacillati</taxon>
        <taxon>Actinomycetota</taxon>
        <taxon>Actinomycetes</taxon>
        <taxon>Kitasatosporales</taxon>
        <taxon>Streptomycetaceae</taxon>
        <taxon>Mangrovactinospora</taxon>
    </lineage>
</organism>
<feature type="transmembrane region" description="Helical" evidence="7">
    <location>
        <begin position="68"/>
        <end position="89"/>
    </location>
</feature>
<dbReference type="InterPro" id="IPR003593">
    <property type="entry name" value="AAA+_ATPase"/>
</dbReference>
<evidence type="ECO:0000259" key="9">
    <source>
        <dbReference type="PROSITE" id="PS50929"/>
    </source>
</evidence>
<name>A0A1J7C6Z4_9ACTN</name>
<dbReference type="AlphaFoldDB" id="A0A1J7C6Z4"/>
<evidence type="ECO:0000256" key="5">
    <source>
        <dbReference type="ARBA" id="ARBA00022989"/>
    </source>
</evidence>
<evidence type="ECO:0000256" key="6">
    <source>
        <dbReference type="ARBA" id="ARBA00023136"/>
    </source>
</evidence>
<keyword evidence="5 7" id="KW-1133">Transmembrane helix</keyword>
<dbReference type="InterPro" id="IPR027417">
    <property type="entry name" value="P-loop_NTPase"/>
</dbReference>
<dbReference type="PANTHER" id="PTHR24221:SF646">
    <property type="entry name" value="HAEMOLYSIN SECRETION ATP-BINDING PROTEIN"/>
    <property type="match status" value="1"/>
</dbReference>
<dbReference type="PANTHER" id="PTHR24221">
    <property type="entry name" value="ATP-BINDING CASSETTE SUB-FAMILY B"/>
    <property type="match status" value="1"/>
</dbReference>
<dbReference type="PROSITE" id="PS50929">
    <property type="entry name" value="ABC_TM1F"/>
    <property type="match status" value="1"/>
</dbReference>
<accession>A0A1J7C6Z4</accession>
<dbReference type="InterPro" id="IPR011527">
    <property type="entry name" value="ABC1_TM_dom"/>
</dbReference>
<dbReference type="InterPro" id="IPR003439">
    <property type="entry name" value="ABC_transporter-like_ATP-bd"/>
</dbReference>
<dbReference type="STRING" id="1428644.BIV57_21750"/>
<evidence type="ECO:0008006" key="12">
    <source>
        <dbReference type="Google" id="ProtNLM"/>
    </source>
</evidence>
<dbReference type="Proteomes" id="UP000243342">
    <property type="component" value="Unassembled WGS sequence"/>
</dbReference>
<dbReference type="GO" id="GO:0016887">
    <property type="term" value="F:ATP hydrolysis activity"/>
    <property type="evidence" value="ECO:0007669"/>
    <property type="project" value="InterPro"/>
</dbReference>